<dbReference type="Pfam" id="PF04977">
    <property type="entry name" value="DivIC"/>
    <property type="match status" value="1"/>
</dbReference>
<keyword evidence="2" id="KW-1133">Transmembrane helix</keyword>
<keyword evidence="1" id="KW-0175">Coiled coil</keyword>
<evidence type="ECO:0000256" key="1">
    <source>
        <dbReference type="SAM" id="Coils"/>
    </source>
</evidence>
<dbReference type="AlphaFoldDB" id="A0A9D2FI96"/>
<feature type="coiled-coil region" evidence="1">
    <location>
        <begin position="38"/>
        <end position="65"/>
    </location>
</feature>
<evidence type="ECO:0000313" key="3">
    <source>
        <dbReference type="EMBL" id="HIZ58942.1"/>
    </source>
</evidence>
<keyword evidence="2" id="KW-0472">Membrane</keyword>
<protein>
    <submittedName>
        <fullName evidence="3">Septum formation initiator family protein</fullName>
    </submittedName>
</protein>
<dbReference type="InterPro" id="IPR007060">
    <property type="entry name" value="FtsL/DivIC"/>
</dbReference>
<evidence type="ECO:0000313" key="4">
    <source>
        <dbReference type="Proteomes" id="UP000824065"/>
    </source>
</evidence>
<accession>A0A9D2FI96</accession>
<organism evidence="3 4">
    <name type="scientific">Candidatus Faecalibacterium gallistercoris</name>
    <dbReference type="NCBI Taxonomy" id="2838579"/>
    <lineage>
        <taxon>Bacteria</taxon>
        <taxon>Bacillati</taxon>
        <taxon>Bacillota</taxon>
        <taxon>Clostridia</taxon>
        <taxon>Eubacteriales</taxon>
        <taxon>Oscillospiraceae</taxon>
        <taxon>Faecalibacterium</taxon>
    </lineage>
</organism>
<gene>
    <name evidence="3" type="ORF">H9725_10325</name>
</gene>
<reference evidence="3" key="2">
    <citation type="submission" date="2021-04" db="EMBL/GenBank/DDBJ databases">
        <authorList>
            <person name="Gilroy R."/>
        </authorList>
    </citation>
    <scope>NUCLEOTIDE SEQUENCE</scope>
    <source>
        <strain evidence="3">ChiBcec16-3735</strain>
    </source>
</reference>
<reference evidence="3" key="1">
    <citation type="journal article" date="2021" name="PeerJ">
        <title>Extensive microbial diversity within the chicken gut microbiome revealed by metagenomics and culture.</title>
        <authorList>
            <person name="Gilroy R."/>
            <person name="Ravi A."/>
            <person name="Getino M."/>
            <person name="Pursley I."/>
            <person name="Horton D.L."/>
            <person name="Alikhan N.F."/>
            <person name="Baker D."/>
            <person name="Gharbi K."/>
            <person name="Hall N."/>
            <person name="Watson M."/>
            <person name="Adriaenssens E.M."/>
            <person name="Foster-Nyarko E."/>
            <person name="Jarju S."/>
            <person name="Secka A."/>
            <person name="Antonio M."/>
            <person name="Oren A."/>
            <person name="Chaudhuri R.R."/>
            <person name="La Ragione R."/>
            <person name="Hildebrand F."/>
            <person name="Pallen M.J."/>
        </authorList>
    </citation>
    <scope>NUCLEOTIDE SEQUENCE</scope>
    <source>
        <strain evidence="3">ChiBcec16-3735</strain>
    </source>
</reference>
<feature type="transmembrane region" description="Helical" evidence="2">
    <location>
        <begin position="12"/>
        <end position="32"/>
    </location>
</feature>
<evidence type="ECO:0000256" key="2">
    <source>
        <dbReference type="SAM" id="Phobius"/>
    </source>
</evidence>
<dbReference type="Proteomes" id="UP000824065">
    <property type="component" value="Unassembled WGS sequence"/>
</dbReference>
<keyword evidence="2" id="KW-0812">Transmembrane</keyword>
<comment type="caution">
    <text evidence="3">The sequence shown here is derived from an EMBL/GenBank/DDBJ whole genome shotgun (WGS) entry which is preliminary data.</text>
</comment>
<dbReference type="EMBL" id="DXBJ01000078">
    <property type="protein sequence ID" value="HIZ58942.1"/>
    <property type="molecule type" value="Genomic_DNA"/>
</dbReference>
<name>A0A9D2FI96_9FIRM</name>
<proteinExistence type="predicted"/>
<sequence length="98" mass="11157">MARTRKKAKTLWWAVSRLFFILLLLSMLAAYISNQVTISSKQAELDALNEQIAQQQSENEELERILSGDPDEIVEWIARDSYGYAAPNERIIVDISGN</sequence>